<feature type="transmembrane region" description="Helical" evidence="1">
    <location>
        <begin position="90"/>
        <end position="112"/>
    </location>
</feature>
<evidence type="ECO:0000313" key="3">
    <source>
        <dbReference type="Proteomes" id="UP000770717"/>
    </source>
</evidence>
<evidence type="ECO:0000313" key="2">
    <source>
        <dbReference type="EMBL" id="KAG9485766.1"/>
    </source>
</evidence>
<dbReference type="EMBL" id="WNTK01000004">
    <property type="protein sequence ID" value="KAG9485766.1"/>
    <property type="molecule type" value="Genomic_DNA"/>
</dbReference>
<accession>A0A8J6KB37</accession>
<keyword evidence="3" id="KW-1185">Reference proteome</keyword>
<gene>
    <name evidence="2" type="ORF">GDO78_008712</name>
</gene>
<organism evidence="2 3">
    <name type="scientific">Eleutherodactylus coqui</name>
    <name type="common">Puerto Rican coqui</name>
    <dbReference type="NCBI Taxonomy" id="57060"/>
    <lineage>
        <taxon>Eukaryota</taxon>
        <taxon>Metazoa</taxon>
        <taxon>Chordata</taxon>
        <taxon>Craniata</taxon>
        <taxon>Vertebrata</taxon>
        <taxon>Euteleostomi</taxon>
        <taxon>Amphibia</taxon>
        <taxon>Batrachia</taxon>
        <taxon>Anura</taxon>
        <taxon>Neobatrachia</taxon>
        <taxon>Hyloidea</taxon>
        <taxon>Eleutherodactylidae</taxon>
        <taxon>Eleutherodactylinae</taxon>
        <taxon>Eleutherodactylus</taxon>
        <taxon>Eleutherodactylus</taxon>
    </lineage>
</organism>
<keyword evidence="1" id="KW-0812">Transmembrane</keyword>
<proteinExistence type="predicted"/>
<dbReference type="Proteomes" id="UP000770717">
    <property type="component" value="Unassembled WGS sequence"/>
</dbReference>
<name>A0A8J6KB37_ELECQ</name>
<keyword evidence="1" id="KW-0472">Membrane</keyword>
<feature type="transmembrane region" description="Helical" evidence="1">
    <location>
        <begin position="56"/>
        <end position="78"/>
    </location>
</feature>
<sequence length="124" mass="14425">MDFAPRFRSNAKKIINCFHMSRLSRVLLDSDDTAKENRSIRCNTIGILRYKRIQHLYMFVISTNNMYVAAIKTCAFYIQNDLGGSGLTKINKLLLILTNMNIFPSSSSFVLLKGVFQDFWDFYY</sequence>
<reference evidence="2" key="1">
    <citation type="thesis" date="2020" institute="ProQuest LLC" country="789 East Eisenhower Parkway, Ann Arbor, MI, USA">
        <title>Comparative Genomics and Chromosome Evolution.</title>
        <authorList>
            <person name="Mudd A.B."/>
        </authorList>
    </citation>
    <scope>NUCLEOTIDE SEQUENCE</scope>
    <source>
        <strain evidence="2">HN-11 Male</strain>
        <tissue evidence="2">Kidney and liver</tissue>
    </source>
</reference>
<comment type="caution">
    <text evidence="2">The sequence shown here is derived from an EMBL/GenBank/DDBJ whole genome shotgun (WGS) entry which is preliminary data.</text>
</comment>
<keyword evidence="1" id="KW-1133">Transmembrane helix</keyword>
<dbReference type="AlphaFoldDB" id="A0A8J6KB37"/>
<evidence type="ECO:0000256" key="1">
    <source>
        <dbReference type="SAM" id="Phobius"/>
    </source>
</evidence>
<protein>
    <submittedName>
        <fullName evidence="2">Uncharacterized protein</fullName>
    </submittedName>
</protein>